<dbReference type="GO" id="GO:0035438">
    <property type="term" value="F:cyclic-di-GMP binding"/>
    <property type="evidence" value="ECO:0007669"/>
    <property type="project" value="InterPro"/>
</dbReference>
<dbReference type="AlphaFoldDB" id="X0YHC2"/>
<protein>
    <recommendedName>
        <fullName evidence="1">PilZ domain-containing protein</fullName>
    </recommendedName>
</protein>
<feature type="domain" description="PilZ" evidence="1">
    <location>
        <begin position="73"/>
        <end position="124"/>
    </location>
</feature>
<organism evidence="2">
    <name type="scientific">marine sediment metagenome</name>
    <dbReference type="NCBI Taxonomy" id="412755"/>
    <lineage>
        <taxon>unclassified sequences</taxon>
        <taxon>metagenomes</taxon>
        <taxon>ecological metagenomes</taxon>
    </lineage>
</organism>
<evidence type="ECO:0000259" key="1">
    <source>
        <dbReference type="Pfam" id="PF07238"/>
    </source>
</evidence>
<comment type="caution">
    <text evidence="2">The sequence shown here is derived from an EMBL/GenBank/DDBJ whole genome shotgun (WGS) entry which is preliminary data.</text>
</comment>
<dbReference type="Gene3D" id="2.40.10.220">
    <property type="entry name" value="predicted glycosyltransferase like domains"/>
    <property type="match status" value="1"/>
</dbReference>
<reference evidence="2" key="1">
    <citation type="journal article" date="2014" name="Front. Microbiol.">
        <title>High frequency of phylogenetically diverse reductive dehalogenase-homologous genes in deep subseafloor sedimentary metagenomes.</title>
        <authorList>
            <person name="Kawai M."/>
            <person name="Futagami T."/>
            <person name="Toyoda A."/>
            <person name="Takaki Y."/>
            <person name="Nishi S."/>
            <person name="Hori S."/>
            <person name="Arai W."/>
            <person name="Tsubouchi T."/>
            <person name="Morono Y."/>
            <person name="Uchiyama I."/>
            <person name="Ito T."/>
            <person name="Fujiyama A."/>
            <person name="Inagaki F."/>
            <person name="Takami H."/>
        </authorList>
    </citation>
    <scope>NUCLEOTIDE SEQUENCE</scope>
    <source>
        <strain evidence="2">Expedition CK06-06</strain>
    </source>
</reference>
<evidence type="ECO:0000313" key="2">
    <source>
        <dbReference type="EMBL" id="GAG46587.1"/>
    </source>
</evidence>
<gene>
    <name evidence="2" type="ORF">S01H1_78553</name>
</gene>
<name>X0YHC2_9ZZZZ</name>
<accession>X0YHC2</accession>
<proteinExistence type="predicted"/>
<dbReference type="EMBL" id="BARS01052877">
    <property type="protein sequence ID" value="GAG46587.1"/>
    <property type="molecule type" value="Genomic_DNA"/>
</dbReference>
<dbReference type="InterPro" id="IPR009875">
    <property type="entry name" value="PilZ_domain"/>
</dbReference>
<sequence length="150" mass="16375">MKFVGTSASEAVEHATSFIRHHCHQRGYALRNARSLNVPLITPSQVLDGQDPGPSPRKIRFLPIRFGSTQPVEPGGTGNLSESGLYVITESPFEPGDPLSLLLRLKTDAIDLHGQVIWMTKEHRVGRPPGMGIVLAAPSTPYLDYVRALP</sequence>
<dbReference type="Pfam" id="PF07238">
    <property type="entry name" value="PilZ"/>
    <property type="match status" value="1"/>
</dbReference>